<feature type="transmembrane region" description="Helical" evidence="8">
    <location>
        <begin position="422"/>
        <end position="443"/>
    </location>
</feature>
<dbReference type="Gene3D" id="1.10.287.1260">
    <property type="match status" value="1"/>
</dbReference>
<dbReference type="SUPFAM" id="SSF50182">
    <property type="entry name" value="Sm-like ribonucleoproteins"/>
    <property type="match status" value="1"/>
</dbReference>
<evidence type="ECO:0000256" key="9">
    <source>
        <dbReference type="SAM" id="SignalP"/>
    </source>
</evidence>
<dbReference type="InterPro" id="IPR011014">
    <property type="entry name" value="MscS_channel_TM-2"/>
</dbReference>
<evidence type="ECO:0000256" key="1">
    <source>
        <dbReference type="ARBA" id="ARBA00004651"/>
    </source>
</evidence>
<evidence type="ECO:0000256" key="6">
    <source>
        <dbReference type="ARBA" id="ARBA00023136"/>
    </source>
</evidence>
<dbReference type="SUPFAM" id="SSF82689">
    <property type="entry name" value="Mechanosensitive channel protein MscS (YggB), C-terminal domain"/>
    <property type="match status" value="1"/>
</dbReference>
<proteinExistence type="inferred from homology"/>
<comment type="similarity">
    <text evidence="2">Belongs to the MscS (TC 1.A.23) family.</text>
</comment>
<protein>
    <submittedName>
        <fullName evidence="12">Mechanosensitive ion channel family protein</fullName>
    </submittedName>
</protein>
<dbReference type="InterPro" id="IPR006685">
    <property type="entry name" value="MscS_channel_2nd"/>
</dbReference>
<dbReference type="EMBL" id="JACDTY010000001">
    <property type="protein sequence ID" value="MBA1139240.1"/>
    <property type="molecule type" value="Genomic_DNA"/>
</dbReference>
<dbReference type="InterPro" id="IPR049278">
    <property type="entry name" value="MS_channel_C"/>
</dbReference>
<dbReference type="GO" id="GO:0005886">
    <property type="term" value="C:plasma membrane"/>
    <property type="evidence" value="ECO:0007669"/>
    <property type="project" value="UniProtKB-SubCell"/>
</dbReference>
<keyword evidence="4 8" id="KW-0812">Transmembrane</keyword>
<feature type="compositionally biased region" description="Basic residues" evidence="7">
    <location>
        <begin position="816"/>
        <end position="829"/>
    </location>
</feature>
<dbReference type="SUPFAM" id="SSF82861">
    <property type="entry name" value="Mechanosensitive channel protein MscS (YggB), transmembrane region"/>
    <property type="match status" value="1"/>
</dbReference>
<feature type="transmembrane region" description="Helical" evidence="8">
    <location>
        <begin position="362"/>
        <end position="385"/>
    </location>
</feature>
<dbReference type="InterPro" id="IPR010920">
    <property type="entry name" value="LSM_dom_sf"/>
</dbReference>
<dbReference type="InterPro" id="IPR011066">
    <property type="entry name" value="MscS_channel_C_sf"/>
</dbReference>
<feature type="transmembrane region" description="Helical" evidence="8">
    <location>
        <begin position="599"/>
        <end position="627"/>
    </location>
</feature>
<keyword evidence="9" id="KW-0732">Signal</keyword>
<comment type="subcellular location">
    <subcellularLocation>
        <location evidence="1">Cell membrane</location>
        <topology evidence="1">Multi-pass membrane protein</topology>
    </subcellularLocation>
</comment>
<feature type="chain" id="PRO_5033063027" evidence="9">
    <location>
        <begin position="27"/>
        <end position="829"/>
    </location>
</feature>
<dbReference type="PROSITE" id="PS01246">
    <property type="entry name" value="UPF0003"/>
    <property type="match status" value="1"/>
</dbReference>
<dbReference type="InterPro" id="IPR006686">
    <property type="entry name" value="MscS_channel_CS"/>
</dbReference>
<evidence type="ECO:0000256" key="4">
    <source>
        <dbReference type="ARBA" id="ARBA00022692"/>
    </source>
</evidence>
<dbReference type="RefSeq" id="WP_181055940.1">
    <property type="nucleotide sequence ID" value="NZ_JACDTY010000001.1"/>
</dbReference>
<dbReference type="GO" id="GO:0008381">
    <property type="term" value="F:mechanosensitive monoatomic ion channel activity"/>
    <property type="evidence" value="ECO:0007669"/>
    <property type="project" value="UniProtKB-ARBA"/>
</dbReference>
<reference evidence="12 13" key="1">
    <citation type="submission" date="2020-07" db="EMBL/GenBank/DDBJ databases">
        <title>Definition of the novel symbiovar canariense within Mesorhizobium novociceri, a new species of genus Mesorhizobium nodulating Cicer canariense in the Caldera de Taburiente National Park (La Palma, Canary Islands).</title>
        <authorList>
            <person name="Leon-Barrios M."/>
            <person name="Perez-Yepez J."/>
            <person name="Flores-Felix J.D."/>
            <person name="Ramirez-Baena M.H."/>
            <person name="Pulido-Suarez L."/>
            <person name="Igual J.M."/>
            <person name="Velazquez E."/>
            <person name="Peix A."/>
        </authorList>
    </citation>
    <scope>NUCLEOTIDE SEQUENCE [LARGE SCALE GENOMIC DNA]</scope>
    <source>
        <strain evidence="12 13">CCANP35</strain>
    </source>
</reference>
<dbReference type="PANTHER" id="PTHR30347">
    <property type="entry name" value="POTASSIUM CHANNEL RELATED"/>
    <property type="match status" value="1"/>
</dbReference>
<name>A0A838B145_9HYPH</name>
<comment type="caution">
    <text evidence="12">The sequence shown here is derived from an EMBL/GenBank/DDBJ whole genome shotgun (WGS) entry which is preliminary data.</text>
</comment>
<evidence type="ECO:0000259" key="11">
    <source>
        <dbReference type="Pfam" id="PF21082"/>
    </source>
</evidence>
<evidence type="ECO:0000256" key="5">
    <source>
        <dbReference type="ARBA" id="ARBA00022989"/>
    </source>
</evidence>
<dbReference type="InterPro" id="IPR023408">
    <property type="entry name" value="MscS_beta-dom_sf"/>
</dbReference>
<dbReference type="Proteomes" id="UP000558284">
    <property type="component" value="Unassembled WGS sequence"/>
</dbReference>
<dbReference type="Pfam" id="PF21082">
    <property type="entry name" value="MS_channel_3rd"/>
    <property type="match status" value="1"/>
</dbReference>
<feature type="transmembrane region" description="Helical" evidence="8">
    <location>
        <begin position="570"/>
        <end position="593"/>
    </location>
</feature>
<evidence type="ECO:0000256" key="2">
    <source>
        <dbReference type="ARBA" id="ARBA00008017"/>
    </source>
</evidence>
<feature type="signal peptide" evidence="9">
    <location>
        <begin position="1"/>
        <end position="26"/>
    </location>
</feature>
<feature type="transmembrane region" description="Helical" evidence="8">
    <location>
        <begin position="330"/>
        <end position="350"/>
    </location>
</feature>
<dbReference type="Pfam" id="PF00924">
    <property type="entry name" value="MS_channel_2nd"/>
    <property type="match status" value="1"/>
</dbReference>
<keyword evidence="13" id="KW-1185">Reference proteome</keyword>
<evidence type="ECO:0000313" key="13">
    <source>
        <dbReference type="Proteomes" id="UP000558284"/>
    </source>
</evidence>
<feature type="transmembrane region" description="Helical" evidence="8">
    <location>
        <begin position="478"/>
        <end position="504"/>
    </location>
</feature>
<evidence type="ECO:0000256" key="7">
    <source>
        <dbReference type="SAM" id="MobiDB-lite"/>
    </source>
</evidence>
<feature type="region of interest" description="Disordered" evidence="7">
    <location>
        <begin position="810"/>
        <end position="829"/>
    </location>
</feature>
<feature type="transmembrane region" description="Helical" evidence="8">
    <location>
        <begin position="397"/>
        <end position="416"/>
    </location>
</feature>
<feature type="transmembrane region" description="Helical" evidence="8">
    <location>
        <begin position="208"/>
        <end position="231"/>
    </location>
</feature>
<accession>A0A838B145</accession>
<evidence type="ECO:0000259" key="10">
    <source>
        <dbReference type="Pfam" id="PF00924"/>
    </source>
</evidence>
<dbReference type="PANTHER" id="PTHR30347:SF1">
    <property type="entry name" value="MECHANOSENSITIVE CHANNEL MSCK"/>
    <property type="match status" value="1"/>
</dbReference>
<feature type="transmembrane region" description="Helical" evidence="8">
    <location>
        <begin position="287"/>
        <end position="310"/>
    </location>
</feature>
<dbReference type="Gene3D" id="3.30.70.100">
    <property type="match status" value="1"/>
</dbReference>
<feature type="domain" description="Mechanosensitive ion channel MscS" evidence="10">
    <location>
        <begin position="615"/>
        <end position="682"/>
    </location>
</feature>
<feature type="transmembrane region" description="Helical" evidence="8">
    <location>
        <begin position="516"/>
        <end position="549"/>
    </location>
</feature>
<evidence type="ECO:0000256" key="8">
    <source>
        <dbReference type="SAM" id="Phobius"/>
    </source>
</evidence>
<dbReference type="AlphaFoldDB" id="A0A838B145"/>
<feature type="domain" description="Mechanosensitive ion channel MscS C-terminal" evidence="11">
    <location>
        <begin position="689"/>
        <end position="772"/>
    </location>
</feature>
<keyword evidence="6 8" id="KW-0472">Membrane</keyword>
<keyword evidence="3" id="KW-1003">Cell membrane</keyword>
<sequence length="829" mass="89632">MFFRFLRLLLVLALVVSAPHSFGAMAQGLGQAPAGLVADQQKILQGLMTKTDALEKKAQADGVDDTTLVDIRLQLEELSREALNSALAFRSRLSEINPRLEQLGTPPAAGQPPEPDIVTGERQALASEKAEINAVISSAQTLAIRINALIAKIGNMRSELFRNLLTKRYVLSDALSPQVFSDAQAEYTNFYRAVSSWLSFAFKFKFQAMLAATLMSLALAAVLLVGGRRLFGRIFEADPSVEDPTYLSRLSVAFWSTLLPSLAFSAFLASTVFLFNYYNVLRGDIGVFLNTLAAVIAVVFCVNRLTNAALEPRQPNWRLIQVETGPARWLVRLTTAMAVVIGVNSFLSVVNDKMGSPLSLTIARSFVSTIIVGVILVLMALLKPYKGSDGSWRPWPAWLRYTAIVLGLATIVAALFGYIGLAIFVSVQVVVTGTILVTAYIGFLSAREIGEEGGFAGTSIGRWLSANASYEDTALDQLGLVVSVAINVMIVLVFLPLILFMWGFQPGDIQAWAYKLATGITIGSVTISVTGILSGIVVFIIGYFLTRWFQGWLDGSVMARGKVDTGVRNSIRLAVGYAGVAVAGLVGISAAGIDLSNLALVAGALSLGIGFGLQNVVSNFVSGLILLAERPFKVGDWIVAGDTSGTVKKISVRATEIETFQRQSVILPNSNLINNAVGNWTHRNKLGRVEIKVGVAYGSDVKRVHAILLEIARGHALVLKNPEPFVLFTNFGPAALEFEIRVFLADVLNGAIVQNDIRFAVLDAFESEHIEIPSTPRAEVKVKQTEAWPLDDDKIEVEFAEKEQAEAEAAAEARRLAKSGRKARKPDPS</sequence>
<organism evidence="12 13">
    <name type="scientific">Mesorhizobium neociceri</name>
    <dbReference type="NCBI Taxonomy" id="1307853"/>
    <lineage>
        <taxon>Bacteria</taxon>
        <taxon>Pseudomonadati</taxon>
        <taxon>Pseudomonadota</taxon>
        <taxon>Alphaproteobacteria</taxon>
        <taxon>Hyphomicrobiales</taxon>
        <taxon>Phyllobacteriaceae</taxon>
        <taxon>Mesorhizobium</taxon>
    </lineage>
</organism>
<evidence type="ECO:0000313" key="12">
    <source>
        <dbReference type="EMBL" id="MBA1139240.1"/>
    </source>
</evidence>
<dbReference type="Gene3D" id="2.30.30.60">
    <property type="match status" value="1"/>
</dbReference>
<feature type="transmembrane region" description="Helical" evidence="8">
    <location>
        <begin position="252"/>
        <end position="275"/>
    </location>
</feature>
<gene>
    <name evidence="12" type="ORF">H0241_03065</name>
</gene>
<dbReference type="InterPro" id="IPR052702">
    <property type="entry name" value="MscS-like_channel"/>
</dbReference>
<evidence type="ECO:0000256" key="3">
    <source>
        <dbReference type="ARBA" id="ARBA00022475"/>
    </source>
</evidence>
<keyword evidence="5 8" id="KW-1133">Transmembrane helix</keyword>